<dbReference type="RefSeq" id="WP_067360290.1">
    <property type="nucleotide sequence ID" value="NZ_JBIUBN010000001.1"/>
</dbReference>
<evidence type="ECO:0000313" key="1">
    <source>
        <dbReference type="EMBL" id="KXK63110.1"/>
    </source>
</evidence>
<keyword evidence="1" id="KW-0223">Dioxygenase</keyword>
<dbReference type="SUPFAM" id="SSF51197">
    <property type="entry name" value="Clavaminate synthase-like"/>
    <property type="match status" value="1"/>
</dbReference>
<dbReference type="PANTHER" id="PTHR20883:SF14">
    <property type="entry name" value="PHYTANOYL-COA DIOXYGENASE"/>
    <property type="match status" value="1"/>
</dbReference>
<evidence type="ECO:0000313" key="2">
    <source>
        <dbReference type="Proteomes" id="UP000070620"/>
    </source>
</evidence>
<gene>
    <name evidence="1" type="ORF">AWW66_04825</name>
</gene>
<keyword evidence="2" id="KW-1185">Reference proteome</keyword>
<accession>A0A136PXB3</accession>
<dbReference type="GO" id="GO:0016706">
    <property type="term" value="F:2-oxoglutarate-dependent dioxygenase activity"/>
    <property type="evidence" value="ECO:0007669"/>
    <property type="project" value="UniProtKB-ARBA"/>
</dbReference>
<organism evidence="1 2">
    <name type="scientific">Micromonospora rosaria</name>
    <dbReference type="NCBI Taxonomy" id="47874"/>
    <lineage>
        <taxon>Bacteria</taxon>
        <taxon>Bacillati</taxon>
        <taxon>Actinomycetota</taxon>
        <taxon>Actinomycetes</taxon>
        <taxon>Micromonosporales</taxon>
        <taxon>Micromonosporaceae</taxon>
        <taxon>Micromonospora</taxon>
    </lineage>
</organism>
<dbReference type="Proteomes" id="UP000070620">
    <property type="component" value="Unassembled WGS sequence"/>
</dbReference>
<protein>
    <submittedName>
        <fullName evidence="1">Phytanoyl-CoA dioxygenase</fullName>
    </submittedName>
</protein>
<dbReference type="EMBL" id="LRQV01000009">
    <property type="protein sequence ID" value="KXK63110.1"/>
    <property type="molecule type" value="Genomic_DNA"/>
</dbReference>
<comment type="caution">
    <text evidence="1">The sequence shown here is derived from an EMBL/GenBank/DDBJ whole genome shotgun (WGS) entry which is preliminary data.</text>
</comment>
<reference evidence="1 2" key="1">
    <citation type="submission" date="2016-01" db="EMBL/GenBank/DDBJ databases">
        <title>Whole genome sequence and analysis of Micromonospora rosaria DSM 803, which can produce antibacterial substance rosamicin.</title>
        <authorList>
            <person name="Yang H."/>
            <person name="He X."/>
            <person name="Zhu D."/>
        </authorList>
    </citation>
    <scope>NUCLEOTIDE SEQUENCE [LARGE SCALE GENOMIC DNA]</scope>
    <source>
        <strain evidence="1 2">DSM 803</strain>
    </source>
</reference>
<dbReference type="OrthoDB" id="9796766at2"/>
<dbReference type="GO" id="GO:0005506">
    <property type="term" value="F:iron ion binding"/>
    <property type="evidence" value="ECO:0007669"/>
    <property type="project" value="UniProtKB-ARBA"/>
</dbReference>
<name>A0A136PXB3_9ACTN</name>
<dbReference type="Pfam" id="PF05721">
    <property type="entry name" value="PhyH"/>
    <property type="match status" value="1"/>
</dbReference>
<sequence length="273" mass="30746">MALRAPTSDAPTRTGPAPLSTAQVEQFHRDGFLVLPGFLPDDLVTRLRPEVDRWVDEGLRARSIACAVDPAATGLPPVLELELPAHGALIAHPPLLELLARLMGPSFVFHHLHSDRQEPDRPGKPWHHDYEQHPQTDRTFTMIHTLHYLDGLTEDTASLVVLPGSHREVAAKDARADRGTDPLPGELVLDRLPVGSTVVLHSALFHARRALPGGRGAHRYFLDSSYCQTGRRWPPVKPYWRYALRRARELRLDGGRWPELFAERHFTEYERPA</sequence>
<dbReference type="PANTHER" id="PTHR20883">
    <property type="entry name" value="PHYTANOYL-COA DIOXYGENASE DOMAIN CONTAINING 1"/>
    <property type="match status" value="1"/>
</dbReference>
<keyword evidence="1" id="KW-0560">Oxidoreductase</keyword>
<proteinExistence type="predicted"/>
<dbReference type="InterPro" id="IPR008775">
    <property type="entry name" value="Phytyl_CoA_dOase-like"/>
</dbReference>
<dbReference type="AlphaFoldDB" id="A0A136PXB3"/>
<dbReference type="Gene3D" id="2.60.120.620">
    <property type="entry name" value="q2cbj1_9rhob like domain"/>
    <property type="match status" value="1"/>
</dbReference>